<keyword evidence="1" id="KW-0472">Membrane</keyword>
<accession>A0A0A9HSN1</accession>
<sequence>MAPRTASHWLCIQRSGPCLPLMASILQLLLIASWPAASSHFFAS</sequence>
<protein>
    <submittedName>
        <fullName evidence="2">Uncharacterized protein</fullName>
    </submittedName>
</protein>
<proteinExistence type="predicted"/>
<reference evidence="2" key="1">
    <citation type="submission" date="2014-09" db="EMBL/GenBank/DDBJ databases">
        <authorList>
            <person name="Magalhaes I.L.F."/>
            <person name="Oliveira U."/>
            <person name="Santos F.R."/>
            <person name="Vidigal T.H.D.A."/>
            <person name="Brescovit A.D."/>
            <person name="Santos A.J."/>
        </authorList>
    </citation>
    <scope>NUCLEOTIDE SEQUENCE</scope>
    <source>
        <tissue evidence="2">Shoot tissue taken approximately 20 cm above the soil surface</tissue>
    </source>
</reference>
<dbReference type="AlphaFoldDB" id="A0A0A9HSN1"/>
<name>A0A0A9HSN1_ARUDO</name>
<evidence type="ECO:0000256" key="1">
    <source>
        <dbReference type="SAM" id="Phobius"/>
    </source>
</evidence>
<evidence type="ECO:0000313" key="2">
    <source>
        <dbReference type="EMBL" id="JAE38844.1"/>
    </source>
</evidence>
<reference evidence="2" key="2">
    <citation type="journal article" date="2015" name="Data Brief">
        <title>Shoot transcriptome of the giant reed, Arundo donax.</title>
        <authorList>
            <person name="Barrero R.A."/>
            <person name="Guerrero F.D."/>
            <person name="Moolhuijzen P."/>
            <person name="Goolsby J.A."/>
            <person name="Tidwell J."/>
            <person name="Bellgard S.E."/>
            <person name="Bellgard M.I."/>
        </authorList>
    </citation>
    <scope>NUCLEOTIDE SEQUENCE</scope>
    <source>
        <tissue evidence="2">Shoot tissue taken approximately 20 cm above the soil surface</tissue>
    </source>
</reference>
<dbReference type="EMBL" id="GBRH01159052">
    <property type="protein sequence ID" value="JAE38844.1"/>
    <property type="molecule type" value="Transcribed_RNA"/>
</dbReference>
<organism evidence="2">
    <name type="scientific">Arundo donax</name>
    <name type="common">Giant reed</name>
    <name type="synonym">Donax arundinaceus</name>
    <dbReference type="NCBI Taxonomy" id="35708"/>
    <lineage>
        <taxon>Eukaryota</taxon>
        <taxon>Viridiplantae</taxon>
        <taxon>Streptophyta</taxon>
        <taxon>Embryophyta</taxon>
        <taxon>Tracheophyta</taxon>
        <taxon>Spermatophyta</taxon>
        <taxon>Magnoliopsida</taxon>
        <taxon>Liliopsida</taxon>
        <taxon>Poales</taxon>
        <taxon>Poaceae</taxon>
        <taxon>PACMAD clade</taxon>
        <taxon>Arundinoideae</taxon>
        <taxon>Arundineae</taxon>
        <taxon>Arundo</taxon>
    </lineage>
</organism>
<keyword evidence="1" id="KW-0812">Transmembrane</keyword>
<keyword evidence="1" id="KW-1133">Transmembrane helix</keyword>
<feature type="transmembrane region" description="Helical" evidence="1">
    <location>
        <begin position="21"/>
        <end position="43"/>
    </location>
</feature>